<proteinExistence type="predicted"/>
<organism evidence="1 2">
    <name type="scientific">Punica granatum</name>
    <name type="common">Pomegranate</name>
    <dbReference type="NCBI Taxonomy" id="22663"/>
    <lineage>
        <taxon>Eukaryota</taxon>
        <taxon>Viridiplantae</taxon>
        <taxon>Streptophyta</taxon>
        <taxon>Embryophyta</taxon>
        <taxon>Tracheophyta</taxon>
        <taxon>Spermatophyta</taxon>
        <taxon>Magnoliopsida</taxon>
        <taxon>eudicotyledons</taxon>
        <taxon>Gunneridae</taxon>
        <taxon>Pentapetalae</taxon>
        <taxon>rosids</taxon>
        <taxon>malvids</taxon>
        <taxon>Myrtales</taxon>
        <taxon>Lythraceae</taxon>
        <taxon>Punica</taxon>
    </lineage>
</organism>
<dbReference type="AlphaFoldDB" id="A0A218WL27"/>
<evidence type="ECO:0000313" key="1">
    <source>
        <dbReference type="EMBL" id="OWM72941.1"/>
    </source>
</evidence>
<dbReference type="Proteomes" id="UP000197138">
    <property type="component" value="Unassembled WGS sequence"/>
</dbReference>
<protein>
    <submittedName>
        <fullName evidence="1">Uncharacterized protein</fullName>
    </submittedName>
</protein>
<name>A0A218WL27_PUNGR</name>
<reference evidence="2" key="1">
    <citation type="journal article" date="2017" name="Plant J.">
        <title>The pomegranate (Punica granatum L.) genome and the genomics of punicalagin biosynthesis.</title>
        <authorList>
            <person name="Qin G."/>
            <person name="Xu C."/>
            <person name="Ming R."/>
            <person name="Tang H."/>
            <person name="Guyot R."/>
            <person name="Kramer E.M."/>
            <person name="Hu Y."/>
            <person name="Yi X."/>
            <person name="Qi Y."/>
            <person name="Xu X."/>
            <person name="Gao Z."/>
            <person name="Pan H."/>
            <person name="Jian J."/>
            <person name="Tian Y."/>
            <person name="Yue Z."/>
            <person name="Xu Y."/>
        </authorList>
    </citation>
    <scope>NUCLEOTIDE SEQUENCE [LARGE SCALE GENOMIC DNA]</scope>
    <source>
        <strain evidence="2">cv. Dabenzi</strain>
    </source>
</reference>
<sequence>MLGDALARLPTHARLRPRSHSSVTTRVPVFFTASFGARVPRCPLYACLHMHARPHVLDIQLARSRPLARPRLPRPSNLASDVLPRPCTSEHALPRVLACPNV</sequence>
<accession>A0A218WL27</accession>
<gene>
    <name evidence="1" type="ORF">CDL15_Pgr016501</name>
</gene>
<comment type="caution">
    <text evidence="1">The sequence shown here is derived from an EMBL/GenBank/DDBJ whole genome shotgun (WGS) entry which is preliminary data.</text>
</comment>
<evidence type="ECO:0000313" key="2">
    <source>
        <dbReference type="Proteomes" id="UP000197138"/>
    </source>
</evidence>
<dbReference type="EMBL" id="MTKT01003956">
    <property type="protein sequence ID" value="OWM72941.1"/>
    <property type="molecule type" value="Genomic_DNA"/>
</dbReference>